<reference evidence="3" key="1">
    <citation type="submission" date="2017-05" db="EMBL/GenBank/DDBJ databases">
        <title>Complete and WGS of Bordetella genogroups.</title>
        <authorList>
            <person name="Spilker T."/>
            <person name="Lipuma J."/>
        </authorList>
    </citation>
    <scope>NUCLEOTIDE SEQUENCE [LARGE SCALE GENOMIC DNA]</scope>
    <source>
        <strain evidence="3">AU8856</strain>
    </source>
</reference>
<accession>A0A261UJV1</accession>
<sequence length="259" mass="26230">MDLSLRSKVAMVTGGSKGIGLACAAVLRSEGAQVAIVSRSTDSLARAAALLGDDVLCLAADLRNESEAARVVAECEGALGPIDVLVNCAGAANRCSPFELSPGRWREALDAKFFSYINVIDPILARMADRGTGVIVNVIGAGGKRASPTHLAGGAANAALMLATAGLASAYGPKGVRVVGINPGMVETDRVGEGLAADAALRGKDVATLQAERIAAIPLGRLGRPEEVATLVAFLASPLSAYMSGSNITMDGALSAFIV</sequence>
<dbReference type="OrthoDB" id="9803333at2"/>
<evidence type="ECO:0000313" key="3">
    <source>
        <dbReference type="Proteomes" id="UP000215767"/>
    </source>
</evidence>
<dbReference type="AlphaFoldDB" id="A0A261UJV1"/>
<dbReference type="PRINTS" id="PR00081">
    <property type="entry name" value="GDHRDH"/>
</dbReference>
<evidence type="ECO:0000256" key="1">
    <source>
        <dbReference type="ARBA" id="ARBA00006484"/>
    </source>
</evidence>
<dbReference type="SUPFAM" id="SSF51735">
    <property type="entry name" value="NAD(P)-binding Rossmann-fold domains"/>
    <property type="match status" value="1"/>
</dbReference>
<dbReference type="InterPro" id="IPR050259">
    <property type="entry name" value="SDR"/>
</dbReference>
<dbReference type="FunFam" id="3.40.50.720:FF:000084">
    <property type="entry name" value="Short-chain dehydrogenase reductase"/>
    <property type="match status" value="1"/>
</dbReference>
<evidence type="ECO:0000313" key="2">
    <source>
        <dbReference type="EMBL" id="OZI61817.1"/>
    </source>
</evidence>
<name>A0A261UJV1_9BORD</name>
<dbReference type="PANTHER" id="PTHR42879:SF6">
    <property type="entry name" value="NADPH-DEPENDENT REDUCTASE BACG"/>
    <property type="match status" value="1"/>
</dbReference>
<gene>
    <name evidence="2" type="ORF">CAL28_21470</name>
</gene>
<organism evidence="2 3">
    <name type="scientific">Bordetella genomosp. 11</name>
    <dbReference type="NCBI Taxonomy" id="1416808"/>
    <lineage>
        <taxon>Bacteria</taxon>
        <taxon>Pseudomonadati</taxon>
        <taxon>Pseudomonadota</taxon>
        <taxon>Betaproteobacteria</taxon>
        <taxon>Burkholderiales</taxon>
        <taxon>Alcaligenaceae</taxon>
        <taxon>Bordetella</taxon>
    </lineage>
</organism>
<proteinExistence type="inferred from homology"/>
<dbReference type="InterPro" id="IPR002347">
    <property type="entry name" value="SDR_fam"/>
</dbReference>
<dbReference type="EMBL" id="NEVS01000004">
    <property type="protein sequence ID" value="OZI61817.1"/>
    <property type="molecule type" value="Genomic_DNA"/>
</dbReference>
<keyword evidence="3" id="KW-1185">Reference proteome</keyword>
<comment type="caution">
    <text evidence="2">The sequence shown here is derived from an EMBL/GenBank/DDBJ whole genome shotgun (WGS) entry which is preliminary data.</text>
</comment>
<dbReference type="PANTHER" id="PTHR42879">
    <property type="entry name" value="3-OXOACYL-(ACYL-CARRIER-PROTEIN) REDUCTASE"/>
    <property type="match status" value="1"/>
</dbReference>
<dbReference type="RefSeq" id="WP_094843207.1">
    <property type="nucleotide sequence ID" value="NZ_NEVS01000004.1"/>
</dbReference>
<dbReference type="Gene3D" id="3.40.50.720">
    <property type="entry name" value="NAD(P)-binding Rossmann-like Domain"/>
    <property type="match status" value="1"/>
</dbReference>
<dbReference type="Proteomes" id="UP000215767">
    <property type="component" value="Unassembled WGS sequence"/>
</dbReference>
<dbReference type="Pfam" id="PF13561">
    <property type="entry name" value="adh_short_C2"/>
    <property type="match status" value="1"/>
</dbReference>
<protein>
    <submittedName>
        <fullName evidence="2">3-oxoacyl-ACP reductase</fullName>
    </submittedName>
</protein>
<dbReference type="InterPro" id="IPR036291">
    <property type="entry name" value="NAD(P)-bd_dom_sf"/>
</dbReference>
<comment type="similarity">
    <text evidence="1">Belongs to the short-chain dehydrogenases/reductases (SDR) family.</text>
</comment>